<proteinExistence type="predicted"/>
<sequence>MNNIFTNTKKGFLIVTLLVTMISFANENAFYNINVEANKTTLTLNYAKEGSALSIKDLNGSVLYSETIKATGRYKREFDLSFLPNGDYKFEVDKDLEIKEIPFSLKSGVAVFNKNKEKVVYKPFIRVSGDLVYISKLSLDDEPLDVKIYFTKNNSFDSQLIVSEKIQNKEKIEKIYKLESIAKGKFHIVLNSAGRTFEKNI</sequence>
<evidence type="ECO:0000313" key="1">
    <source>
        <dbReference type="EMBL" id="MBU2949791.1"/>
    </source>
</evidence>
<protein>
    <submittedName>
        <fullName evidence="1">Uncharacterized protein</fullName>
    </submittedName>
</protein>
<organism evidence="1 2">
    <name type="scientific">Pseudotamlana agarivorans</name>
    <dbReference type="NCBI Taxonomy" id="481183"/>
    <lineage>
        <taxon>Bacteria</taxon>
        <taxon>Pseudomonadati</taxon>
        <taxon>Bacteroidota</taxon>
        <taxon>Flavobacteriia</taxon>
        <taxon>Flavobacteriales</taxon>
        <taxon>Flavobacteriaceae</taxon>
        <taxon>Pseudotamlana</taxon>
    </lineage>
</organism>
<name>A0ACC5U656_9FLAO</name>
<dbReference type="EMBL" id="JAHKPD010000008">
    <property type="protein sequence ID" value="MBU2949791.1"/>
    <property type="molecule type" value="Genomic_DNA"/>
</dbReference>
<comment type="caution">
    <text evidence="1">The sequence shown here is derived from an EMBL/GenBank/DDBJ whole genome shotgun (WGS) entry which is preliminary data.</text>
</comment>
<keyword evidence="2" id="KW-1185">Reference proteome</keyword>
<evidence type="ECO:0000313" key="2">
    <source>
        <dbReference type="Proteomes" id="UP001647509"/>
    </source>
</evidence>
<gene>
    <name evidence="1" type="ORF">KO493_03655</name>
</gene>
<dbReference type="Proteomes" id="UP001647509">
    <property type="component" value="Unassembled WGS sequence"/>
</dbReference>
<reference evidence="1" key="1">
    <citation type="submission" date="2021-05" db="EMBL/GenBank/DDBJ databases">
        <title>Draft genomes of bacteria isolated from model marine particles.</title>
        <authorList>
            <person name="Datta M.S."/>
            <person name="Schwartzman J.A."/>
            <person name="Enke T.N."/>
            <person name="Saavedra J."/>
            <person name="Cermak N."/>
            <person name="Cordero O.X."/>
        </authorList>
    </citation>
    <scope>NUCLEOTIDE SEQUENCE</scope>
    <source>
        <strain evidence="1">I2M19</strain>
    </source>
</reference>
<accession>A0ACC5U656</accession>